<evidence type="ECO:0000313" key="1">
    <source>
        <dbReference type="EMBL" id="TWI14276.1"/>
    </source>
</evidence>
<name>A0A562M2X0_9GAMM</name>
<reference evidence="1 2" key="1">
    <citation type="journal article" date="2015" name="Stand. Genomic Sci.">
        <title>Genomic Encyclopedia of Bacterial and Archaeal Type Strains, Phase III: the genomes of soil and plant-associated and newly described type strains.</title>
        <authorList>
            <person name="Whitman W.B."/>
            <person name="Woyke T."/>
            <person name="Klenk H.P."/>
            <person name="Zhou Y."/>
            <person name="Lilburn T.G."/>
            <person name="Beck B.J."/>
            <person name="De Vos P."/>
            <person name="Vandamme P."/>
            <person name="Eisen J.A."/>
            <person name="Garrity G."/>
            <person name="Hugenholtz P."/>
            <person name="Kyrpides N.C."/>
        </authorList>
    </citation>
    <scope>NUCLEOTIDE SEQUENCE [LARGE SCALE GENOMIC DNA]</scope>
    <source>
        <strain evidence="1 2">CGMCC 1.10136</strain>
    </source>
</reference>
<comment type="caution">
    <text evidence="1">The sequence shown here is derived from an EMBL/GenBank/DDBJ whole genome shotgun (WGS) entry which is preliminary data.</text>
</comment>
<dbReference type="Proteomes" id="UP000316471">
    <property type="component" value="Unassembled WGS sequence"/>
</dbReference>
<accession>A0A562M2X0</accession>
<proteinExistence type="predicted"/>
<organism evidence="1 2">
    <name type="scientific">Aerolutibacter ruishenii</name>
    <dbReference type="NCBI Taxonomy" id="686800"/>
    <lineage>
        <taxon>Bacteria</taxon>
        <taxon>Pseudomonadati</taxon>
        <taxon>Pseudomonadota</taxon>
        <taxon>Gammaproteobacteria</taxon>
        <taxon>Lysobacterales</taxon>
        <taxon>Lysobacteraceae</taxon>
        <taxon>Aerolutibacter</taxon>
    </lineage>
</organism>
<dbReference type="EMBL" id="VLKP01000001">
    <property type="protein sequence ID" value="TWI14276.1"/>
    <property type="molecule type" value="Genomic_DNA"/>
</dbReference>
<sequence>MTGFDHYLPKAALAAGFLFVLVASTQLGSILRSVADIWRAQHAAQDLDEPLKRILSARANADRNIAAIESLLSLRAGLPQHRLLAEVSRLMAGKEWQLRMWLQPTPDRVEATLVMSNPDAQSLVSAWEASPMFSDVSTELSRQQNEITLRANVTHPHKAAP</sequence>
<dbReference type="AlphaFoldDB" id="A0A562M2X0"/>
<protein>
    <submittedName>
        <fullName evidence="1">Uncharacterized protein</fullName>
    </submittedName>
</protein>
<evidence type="ECO:0000313" key="2">
    <source>
        <dbReference type="Proteomes" id="UP000316471"/>
    </source>
</evidence>
<keyword evidence="2" id="KW-1185">Reference proteome</keyword>
<gene>
    <name evidence="1" type="ORF">IP93_00271</name>
</gene>